<dbReference type="GeneID" id="89941193"/>
<dbReference type="Proteomes" id="UP001302812">
    <property type="component" value="Unassembled WGS sequence"/>
</dbReference>
<sequence length="376" mass="40687">MSPPDVFSLPIFLVTFRESLETVIIVSVLLAFLKQTVFPQDRTLYKKLVRQVWLGTGAGFLLTLLISAILIGVFYTTGASSWDGPELKYEGAFSLVAAVIISVVGAALLRVGRMREKWAGKLAKSINDYNKDGGGGGGNGGKGAMMMMWRRVKSWTERYFMLVLPFVTVLREGIEAIVFIAGVTFSAPATAVPLAAVVGLAVGAIVGWVLYKGGSSTKLQVFLVISTCLLYLVGAGLFSRAVWSFEQQAWQDIIGGDVTETGDGPGSYDIDKSVWHVNCCNPNMNGGGGWGVLNAIFGWTNSATYGSVISYNLYWLFVIVAFVLMRYREVHGRWPLTKAKGSRRQEDHEAGNRASGEDKASVGKMVATEGIAPVEV</sequence>
<evidence type="ECO:0000256" key="6">
    <source>
        <dbReference type="ARBA" id="ARBA00023136"/>
    </source>
</evidence>
<keyword evidence="10" id="KW-1185">Reference proteome</keyword>
<feature type="compositionally biased region" description="Basic and acidic residues" evidence="7">
    <location>
        <begin position="343"/>
        <end position="361"/>
    </location>
</feature>
<dbReference type="EMBL" id="MU853361">
    <property type="protein sequence ID" value="KAK4108651.1"/>
    <property type="molecule type" value="Genomic_DNA"/>
</dbReference>
<feature type="transmembrane region" description="Helical" evidence="8">
    <location>
        <begin position="191"/>
        <end position="210"/>
    </location>
</feature>
<accession>A0AAN6QFH7</accession>
<feature type="transmembrane region" description="Helical" evidence="8">
    <location>
        <begin position="91"/>
        <end position="111"/>
    </location>
</feature>
<name>A0AAN6QFH7_9PEZI</name>
<evidence type="ECO:0000256" key="5">
    <source>
        <dbReference type="ARBA" id="ARBA00022989"/>
    </source>
</evidence>
<comment type="subcellular location">
    <subcellularLocation>
        <location evidence="1">Membrane</location>
        <topology evidence="1">Multi-pass membrane protein</topology>
    </subcellularLocation>
</comment>
<feature type="transmembrane region" description="Helical" evidence="8">
    <location>
        <begin position="52"/>
        <end position="75"/>
    </location>
</feature>
<keyword evidence="6 8" id="KW-0472">Membrane</keyword>
<dbReference type="AlphaFoldDB" id="A0AAN6QFH7"/>
<keyword evidence="5 8" id="KW-1133">Transmembrane helix</keyword>
<proteinExistence type="inferred from homology"/>
<feature type="transmembrane region" description="Helical" evidence="8">
    <location>
        <begin position="308"/>
        <end position="327"/>
    </location>
</feature>
<feature type="region of interest" description="Disordered" evidence="7">
    <location>
        <begin position="339"/>
        <end position="376"/>
    </location>
</feature>
<dbReference type="PANTHER" id="PTHR31632:SF2">
    <property type="entry name" value="PLASMA MEMBRANE IRON PERMEASE"/>
    <property type="match status" value="1"/>
</dbReference>
<evidence type="ECO:0000256" key="1">
    <source>
        <dbReference type="ARBA" id="ARBA00004141"/>
    </source>
</evidence>
<gene>
    <name evidence="9" type="ORF">N656DRAFT_792344</name>
</gene>
<evidence type="ECO:0000256" key="7">
    <source>
        <dbReference type="SAM" id="MobiDB-lite"/>
    </source>
</evidence>
<comment type="similarity">
    <text evidence="2">Belongs to the oxidase-dependent Fe transporter (OFeT) (TC 9.A.10.1) family.</text>
</comment>
<keyword evidence="3" id="KW-0408">Iron</keyword>
<keyword evidence="3" id="KW-0813">Transport</keyword>
<dbReference type="RefSeq" id="XP_064666221.1">
    <property type="nucleotide sequence ID" value="XM_064817068.1"/>
</dbReference>
<keyword evidence="3" id="KW-0406">Ion transport</keyword>
<feature type="transmembrane region" description="Helical" evidence="8">
    <location>
        <begin position="222"/>
        <end position="243"/>
    </location>
</feature>
<evidence type="ECO:0000256" key="8">
    <source>
        <dbReference type="SAM" id="Phobius"/>
    </source>
</evidence>
<evidence type="ECO:0000313" key="9">
    <source>
        <dbReference type="EMBL" id="KAK4108651.1"/>
    </source>
</evidence>
<feature type="transmembrane region" description="Helical" evidence="8">
    <location>
        <begin position="6"/>
        <end position="32"/>
    </location>
</feature>
<evidence type="ECO:0000256" key="2">
    <source>
        <dbReference type="ARBA" id="ARBA00008333"/>
    </source>
</evidence>
<reference evidence="9" key="1">
    <citation type="journal article" date="2023" name="Mol. Phylogenet. Evol.">
        <title>Genome-scale phylogeny and comparative genomics of the fungal order Sordariales.</title>
        <authorList>
            <person name="Hensen N."/>
            <person name="Bonometti L."/>
            <person name="Westerberg I."/>
            <person name="Brannstrom I.O."/>
            <person name="Guillou S."/>
            <person name="Cros-Aarteil S."/>
            <person name="Calhoun S."/>
            <person name="Haridas S."/>
            <person name="Kuo A."/>
            <person name="Mondo S."/>
            <person name="Pangilinan J."/>
            <person name="Riley R."/>
            <person name="LaButti K."/>
            <person name="Andreopoulos B."/>
            <person name="Lipzen A."/>
            <person name="Chen C."/>
            <person name="Yan M."/>
            <person name="Daum C."/>
            <person name="Ng V."/>
            <person name="Clum A."/>
            <person name="Steindorff A."/>
            <person name="Ohm R.A."/>
            <person name="Martin F."/>
            <person name="Silar P."/>
            <person name="Natvig D.O."/>
            <person name="Lalanne C."/>
            <person name="Gautier V."/>
            <person name="Ament-Velasquez S.L."/>
            <person name="Kruys A."/>
            <person name="Hutchinson M.I."/>
            <person name="Powell A.J."/>
            <person name="Barry K."/>
            <person name="Miller A.N."/>
            <person name="Grigoriev I.V."/>
            <person name="Debuchy R."/>
            <person name="Gladieux P."/>
            <person name="Hiltunen Thoren M."/>
            <person name="Johannesson H."/>
        </authorList>
    </citation>
    <scope>NUCLEOTIDE SEQUENCE</scope>
    <source>
        <strain evidence="9">CBS 508.74</strain>
    </source>
</reference>
<feature type="transmembrane region" description="Helical" evidence="8">
    <location>
        <begin position="159"/>
        <end position="185"/>
    </location>
</feature>
<keyword evidence="4 8" id="KW-0812">Transmembrane</keyword>
<organism evidence="9 10">
    <name type="scientific">Canariomyces notabilis</name>
    <dbReference type="NCBI Taxonomy" id="2074819"/>
    <lineage>
        <taxon>Eukaryota</taxon>
        <taxon>Fungi</taxon>
        <taxon>Dikarya</taxon>
        <taxon>Ascomycota</taxon>
        <taxon>Pezizomycotina</taxon>
        <taxon>Sordariomycetes</taxon>
        <taxon>Sordariomycetidae</taxon>
        <taxon>Sordariales</taxon>
        <taxon>Chaetomiaceae</taxon>
        <taxon>Canariomyces</taxon>
    </lineage>
</organism>
<dbReference type="GO" id="GO:0033573">
    <property type="term" value="C:high-affinity iron permease complex"/>
    <property type="evidence" value="ECO:0007669"/>
    <property type="project" value="InterPro"/>
</dbReference>
<reference evidence="9" key="2">
    <citation type="submission" date="2023-05" db="EMBL/GenBank/DDBJ databases">
        <authorList>
            <consortium name="Lawrence Berkeley National Laboratory"/>
            <person name="Steindorff A."/>
            <person name="Hensen N."/>
            <person name="Bonometti L."/>
            <person name="Westerberg I."/>
            <person name="Brannstrom I.O."/>
            <person name="Guillou S."/>
            <person name="Cros-Aarteil S."/>
            <person name="Calhoun S."/>
            <person name="Haridas S."/>
            <person name="Kuo A."/>
            <person name="Mondo S."/>
            <person name="Pangilinan J."/>
            <person name="Riley R."/>
            <person name="Labutti K."/>
            <person name="Andreopoulos B."/>
            <person name="Lipzen A."/>
            <person name="Chen C."/>
            <person name="Yanf M."/>
            <person name="Daum C."/>
            <person name="Ng V."/>
            <person name="Clum A."/>
            <person name="Ohm R."/>
            <person name="Martin F."/>
            <person name="Silar P."/>
            <person name="Natvig D."/>
            <person name="Lalanne C."/>
            <person name="Gautier V."/>
            <person name="Ament-Velasquez S.L."/>
            <person name="Kruys A."/>
            <person name="Hutchinson M.I."/>
            <person name="Powell A.J."/>
            <person name="Barry K."/>
            <person name="Miller A.N."/>
            <person name="Grigoriev I.V."/>
            <person name="Debuchy R."/>
            <person name="Gladieux P."/>
            <person name="Thoren M.H."/>
            <person name="Johannesson H."/>
        </authorList>
    </citation>
    <scope>NUCLEOTIDE SEQUENCE</scope>
    <source>
        <strain evidence="9">CBS 508.74</strain>
    </source>
</reference>
<dbReference type="InterPro" id="IPR004923">
    <property type="entry name" value="FTR1/Fip1/EfeU"/>
</dbReference>
<evidence type="ECO:0000256" key="4">
    <source>
        <dbReference type="ARBA" id="ARBA00022692"/>
    </source>
</evidence>
<evidence type="ECO:0000256" key="3">
    <source>
        <dbReference type="ARBA" id="ARBA00022496"/>
    </source>
</evidence>
<evidence type="ECO:0000313" key="10">
    <source>
        <dbReference type="Proteomes" id="UP001302812"/>
    </source>
</evidence>
<protein>
    <submittedName>
        <fullName evidence="9">Iron permease FTR1</fullName>
    </submittedName>
</protein>
<dbReference type="PANTHER" id="PTHR31632">
    <property type="entry name" value="IRON TRANSPORTER FTH1"/>
    <property type="match status" value="1"/>
</dbReference>
<dbReference type="GO" id="GO:0015093">
    <property type="term" value="F:ferrous iron transmembrane transporter activity"/>
    <property type="evidence" value="ECO:0007669"/>
    <property type="project" value="TreeGrafter"/>
</dbReference>
<dbReference type="Pfam" id="PF03239">
    <property type="entry name" value="FTR1"/>
    <property type="match status" value="1"/>
</dbReference>
<comment type="caution">
    <text evidence="9">The sequence shown here is derived from an EMBL/GenBank/DDBJ whole genome shotgun (WGS) entry which is preliminary data.</text>
</comment>
<keyword evidence="3" id="KW-0410">Iron transport</keyword>